<dbReference type="Pfam" id="PF01810">
    <property type="entry name" value="LysE"/>
    <property type="match status" value="1"/>
</dbReference>
<dbReference type="InterPro" id="IPR001123">
    <property type="entry name" value="LeuE-type"/>
</dbReference>
<dbReference type="PIRSF" id="PIRSF006324">
    <property type="entry name" value="LeuE"/>
    <property type="match status" value="1"/>
</dbReference>
<keyword evidence="8" id="KW-0969">Cilium</keyword>
<evidence type="ECO:0000256" key="4">
    <source>
        <dbReference type="ARBA" id="ARBA00022692"/>
    </source>
</evidence>
<keyword evidence="8" id="KW-0282">Flagellum</keyword>
<evidence type="ECO:0000256" key="1">
    <source>
        <dbReference type="ARBA" id="ARBA00004651"/>
    </source>
</evidence>
<dbReference type="GO" id="GO:0042970">
    <property type="term" value="F:homoserine transmembrane transporter activity"/>
    <property type="evidence" value="ECO:0007669"/>
    <property type="project" value="TreeGrafter"/>
</dbReference>
<dbReference type="GO" id="GO:0005886">
    <property type="term" value="C:plasma membrane"/>
    <property type="evidence" value="ECO:0007669"/>
    <property type="project" value="UniProtKB-SubCell"/>
</dbReference>
<proteinExistence type="inferred from homology"/>
<feature type="transmembrane region" description="Helical" evidence="7">
    <location>
        <begin position="6"/>
        <end position="28"/>
    </location>
</feature>
<feature type="transmembrane region" description="Helical" evidence="7">
    <location>
        <begin position="70"/>
        <end position="88"/>
    </location>
</feature>
<reference evidence="8 9" key="1">
    <citation type="submission" date="2017-10" db="EMBL/GenBank/DDBJ databases">
        <title>Nyctiphanis sp. nov., isolated from the stomach of the euphausiid Nyctiphanes simplex (Hansen, 1911) in the Gulf of California.</title>
        <authorList>
            <person name="Gomez-Gil B."/>
            <person name="Aguilar-Mendez M."/>
            <person name="Lopez-Cortes A."/>
            <person name="Gomez-Gutierrez J."/>
            <person name="Roque A."/>
            <person name="Lang E."/>
            <person name="Gonzalez-Castillo A."/>
        </authorList>
    </citation>
    <scope>NUCLEOTIDE SEQUENCE [LARGE SCALE GENOMIC DNA]</scope>
    <source>
        <strain evidence="8 9">CAIM 600</strain>
    </source>
</reference>
<dbReference type="Proteomes" id="UP000290287">
    <property type="component" value="Unassembled WGS sequence"/>
</dbReference>
<feature type="transmembrane region" description="Helical" evidence="7">
    <location>
        <begin position="115"/>
        <end position="140"/>
    </location>
</feature>
<dbReference type="PANTHER" id="PTHR30086:SF14">
    <property type="entry name" value="HOMOSERINE_HOMOSERINE LACTONE EFFLUX PROTEIN"/>
    <property type="match status" value="1"/>
</dbReference>
<comment type="subcellular location">
    <subcellularLocation>
        <location evidence="1">Cell membrane</location>
        <topology evidence="1">Multi-pass membrane protein</topology>
    </subcellularLocation>
</comment>
<dbReference type="AlphaFoldDB" id="A0A4V1LSX2"/>
<evidence type="ECO:0000256" key="2">
    <source>
        <dbReference type="ARBA" id="ARBA00007928"/>
    </source>
</evidence>
<keyword evidence="5 7" id="KW-1133">Transmembrane helix</keyword>
<gene>
    <name evidence="8" type="ORF">CS022_10540</name>
</gene>
<evidence type="ECO:0000256" key="7">
    <source>
        <dbReference type="SAM" id="Phobius"/>
    </source>
</evidence>
<feature type="transmembrane region" description="Helical" evidence="7">
    <location>
        <begin position="187"/>
        <end position="206"/>
    </location>
</feature>
<keyword evidence="3" id="KW-1003">Cell membrane</keyword>
<feature type="transmembrane region" description="Helical" evidence="7">
    <location>
        <begin position="40"/>
        <end position="64"/>
    </location>
</feature>
<keyword evidence="8" id="KW-0966">Cell projection</keyword>
<dbReference type="PANTHER" id="PTHR30086">
    <property type="entry name" value="ARGININE EXPORTER PROTEIN ARGO"/>
    <property type="match status" value="1"/>
</dbReference>
<comment type="similarity">
    <text evidence="2">Belongs to the Rht family.</text>
</comment>
<protein>
    <submittedName>
        <fullName evidence="8">Flagellar biosynthesis protein FlgM</fullName>
    </submittedName>
</protein>
<dbReference type="OrthoDB" id="9804822at2"/>
<keyword evidence="6 7" id="KW-0472">Membrane</keyword>
<sequence>MDVDIWIYYALAVLVLTASPGPSSLLCMTVSVTSGLKSGIFTALGSLTAITAILSLSFTGLGVIIASSEWVFNIIKWVGAGYLIYLGVKAFLSKQDSYDVDPASGPHRQRTTQSFVSGFIVGASNPKAILFFTALFPQFIDSASPLLPQYVVFATTFITLELSWLLTYSFLGSKSSKWLMAKGRARVFNKLTGTVFVSAGAVLSTASRG</sequence>
<keyword evidence="4 7" id="KW-0812">Transmembrane</keyword>
<dbReference type="RefSeq" id="WP_129122235.1">
    <property type="nucleotide sequence ID" value="NZ_PEIB01000011.1"/>
</dbReference>
<keyword evidence="9" id="KW-1185">Reference proteome</keyword>
<feature type="transmembrane region" description="Helical" evidence="7">
    <location>
        <begin position="146"/>
        <end position="166"/>
    </location>
</feature>
<name>A0A4V1LSX2_9GAMM</name>
<dbReference type="EMBL" id="PEIB01000011">
    <property type="protein sequence ID" value="RXJ73188.1"/>
    <property type="molecule type" value="Genomic_DNA"/>
</dbReference>
<evidence type="ECO:0000256" key="6">
    <source>
        <dbReference type="ARBA" id="ARBA00023136"/>
    </source>
</evidence>
<accession>A0A4V1LSX2</accession>
<evidence type="ECO:0000256" key="3">
    <source>
        <dbReference type="ARBA" id="ARBA00022475"/>
    </source>
</evidence>
<comment type="caution">
    <text evidence="8">The sequence shown here is derived from an EMBL/GenBank/DDBJ whole genome shotgun (WGS) entry which is preliminary data.</text>
</comment>
<evidence type="ECO:0000313" key="8">
    <source>
        <dbReference type="EMBL" id="RXJ73188.1"/>
    </source>
</evidence>
<evidence type="ECO:0000313" key="9">
    <source>
        <dbReference type="Proteomes" id="UP000290287"/>
    </source>
</evidence>
<evidence type="ECO:0000256" key="5">
    <source>
        <dbReference type="ARBA" id="ARBA00022989"/>
    </source>
</evidence>
<organism evidence="8 9">
    <name type="scientific">Veronia nyctiphanis</name>
    <dbReference type="NCBI Taxonomy" id="1278244"/>
    <lineage>
        <taxon>Bacteria</taxon>
        <taxon>Pseudomonadati</taxon>
        <taxon>Pseudomonadota</taxon>
        <taxon>Gammaproteobacteria</taxon>
        <taxon>Vibrionales</taxon>
        <taxon>Vibrionaceae</taxon>
        <taxon>Veronia</taxon>
    </lineage>
</organism>